<dbReference type="InterPro" id="IPR053925">
    <property type="entry name" value="RecX_HTH_3rd"/>
</dbReference>
<protein>
    <recommendedName>
        <fullName evidence="3 5">Regulatory protein RecX</fullName>
    </recommendedName>
</protein>
<keyword evidence="9" id="KW-1185">Reference proteome</keyword>
<comment type="caution">
    <text evidence="8">The sequence shown here is derived from an EMBL/GenBank/DDBJ whole genome shotgun (WGS) entry which is preliminary data.</text>
</comment>
<dbReference type="PANTHER" id="PTHR33602:SF1">
    <property type="entry name" value="REGULATORY PROTEIN RECX FAMILY PROTEIN"/>
    <property type="match status" value="1"/>
</dbReference>
<feature type="domain" description="RecX third three-helical" evidence="7">
    <location>
        <begin position="106"/>
        <end position="151"/>
    </location>
</feature>
<dbReference type="HAMAP" id="MF_01114">
    <property type="entry name" value="RecX"/>
    <property type="match status" value="1"/>
</dbReference>
<dbReference type="InterPro" id="IPR036388">
    <property type="entry name" value="WH-like_DNA-bd_sf"/>
</dbReference>
<dbReference type="GO" id="GO:0005737">
    <property type="term" value="C:cytoplasm"/>
    <property type="evidence" value="ECO:0007669"/>
    <property type="project" value="UniProtKB-SubCell"/>
</dbReference>
<dbReference type="Proteomes" id="UP001139462">
    <property type="component" value="Unassembled WGS sequence"/>
</dbReference>
<name>A0A9X1QZC5_9FLAO</name>
<dbReference type="Pfam" id="PF02631">
    <property type="entry name" value="RecX_HTH2"/>
    <property type="match status" value="1"/>
</dbReference>
<evidence type="ECO:0000256" key="5">
    <source>
        <dbReference type="HAMAP-Rule" id="MF_01114"/>
    </source>
</evidence>
<dbReference type="AlphaFoldDB" id="A0A9X1QZC5"/>
<accession>A0A9X1QZC5</accession>
<evidence type="ECO:0000256" key="2">
    <source>
        <dbReference type="ARBA" id="ARBA00009695"/>
    </source>
</evidence>
<dbReference type="Gene3D" id="1.10.10.10">
    <property type="entry name" value="Winged helix-like DNA-binding domain superfamily/Winged helix DNA-binding domain"/>
    <property type="match status" value="1"/>
</dbReference>
<evidence type="ECO:0000256" key="4">
    <source>
        <dbReference type="ARBA" id="ARBA00022490"/>
    </source>
</evidence>
<comment type="similarity">
    <text evidence="2 5">Belongs to the RecX family.</text>
</comment>
<comment type="function">
    <text evidence="5">Modulates RecA activity.</text>
</comment>
<evidence type="ECO:0000259" key="6">
    <source>
        <dbReference type="Pfam" id="PF02631"/>
    </source>
</evidence>
<sequence length="157" mass="19304">MNENKTYTVDEAKRRLERYCAYQERCHKEVQQKLYEMRMIPLAIDQIIDHLLRHNFLNETRFAQAFARGKFRTKKWGRNRIVNELKMRQISKFNIKIALKEIPDSEYYKTFEALAEKRMQQLSSEKNLQKKRKKLADYLFYRGWESELVYEKIRELK</sequence>
<evidence type="ECO:0000256" key="1">
    <source>
        <dbReference type="ARBA" id="ARBA00004496"/>
    </source>
</evidence>
<gene>
    <name evidence="5" type="primary">recX</name>
    <name evidence="8" type="ORF">K8344_02085</name>
</gene>
<dbReference type="PANTHER" id="PTHR33602">
    <property type="entry name" value="REGULATORY PROTEIN RECX FAMILY PROTEIN"/>
    <property type="match status" value="1"/>
</dbReference>
<evidence type="ECO:0000313" key="9">
    <source>
        <dbReference type="Proteomes" id="UP001139462"/>
    </source>
</evidence>
<dbReference type="EMBL" id="JAIRBB010000001">
    <property type="protein sequence ID" value="MCG2429895.1"/>
    <property type="molecule type" value="Genomic_DNA"/>
</dbReference>
<dbReference type="Pfam" id="PF21981">
    <property type="entry name" value="RecX_HTH3"/>
    <property type="match status" value="1"/>
</dbReference>
<keyword evidence="4 5" id="KW-0963">Cytoplasm</keyword>
<reference evidence="8" key="1">
    <citation type="submission" date="2021-09" db="EMBL/GenBank/DDBJ databases">
        <title>Genome of Aequorivita sp. strain F64183.</title>
        <authorList>
            <person name="Wang Y."/>
        </authorList>
    </citation>
    <scope>NUCLEOTIDE SEQUENCE</scope>
    <source>
        <strain evidence="8">F64183</strain>
    </source>
</reference>
<evidence type="ECO:0000313" key="8">
    <source>
        <dbReference type="EMBL" id="MCG2429895.1"/>
    </source>
</evidence>
<dbReference type="RefSeq" id="WP_237606636.1">
    <property type="nucleotide sequence ID" value="NZ_JAIRBB010000001.1"/>
</dbReference>
<dbReference type="InterPro" id="IPR053924">
    <property type="entry name" value="RecX_HTH_2nd"/>
</dbReference>
<feature type="domain" description="RecX second three-helical" evidence="6">
    <location>
        <begin position="58"/>
        <end position="99"/>
    </location>
</feature>
<organism evidence="8 9">
    <name type="scientific">Aequorivita xiaoshiensis</name>
    <dbReference type="NCBI Taxonomy" id="2874476"/>
    <lineage>
        <taxon>Bacteria</taxon>
        <taxon>Pseudomonadati</taxon>
        <taxon>Bacteroidota</taxon>
        <taxon>Flavobacteriia</taxon>
        <taxon>Flavobacteriales</taxon>
        <taxon>Flavobacteriaceae</taxon>
        <taxon>Aequorivita</taxon>
    </lineage>
</organism>
<dbReference type="GO" id="GO:0006282">
    <property type="term" value="P:regulation of DNA repair"/>
    <property type="evidence" value="ECO:0007669"/>
    <property type="project" value="UniProtKB-UniRule"/>
</dbReference>
<evidence type="ECO:0000256" key="3">
    <source>
        <dbReference type="ARBA" id="ARBA00018111"/>
    </source>
</evidence>
<comment type="subcellular location">
    <subcellularLocation>
        <location evidence="1 5">Cytoplasm</location>
    </subcellularLocation>
</comment>
<dbReference type="InterPro" id="IPR003783">
    <property type="entry name" value="Regulatory_RecX"/>
</dbReference>
<evidence type="ECO:0000259" key="7">
    <source>
        <dbReference type="Pfam" id="PF21981"/>
    </source>
</evidence>
<proteinExistence type="inferred from homology"/>